<keyword evidence="3" id="KW-0479">Metal-binding</keyword>
<accession>A0A318J4Y7</accession>
<dbReference type="SMART" id="SM00729">
    <property type="entry name" value="Elp3"/>
    <property type="match status" value="1"/>
</dbReference>
<keyword evidence="8" id="KW-1185">Reference proteome</keyword>
<dbReference type="Pfam" id="PF13186">
    <property type="entry name" value="SPASM"/>
    <property type="match status" value="1"/>
</dbReference>
<dbReference type="PANTHER" id="PTHR11228:SF7">
    <property type="entry name" value="PQQA PEPTIDE CYCLASE"/>
    <property type="match status" value="1"/>
</dbReference>
<dbReference type="SFLD" id="SFLDG01386">
    <property type="entry name" value="main_SPASM_domain-containing"/>
    <property type="match status" value="1"/>
</dbReference>
<dbReference type="GO" id="GO:0051536">
    <property type="term" value="F:iron-sulfur cluster binding"/>
    <property type="evidence" value="ECO:0007669"/>
    <property type="project" value="UniProtKB-KW"/>
</dbReference>
<dbReference type="EMBL" id="QJKB01000005">
    <property type="protein sequence ID" value="PXX42473.1"/>
    <property type="molecule type" value="Genomic_DNA"/>
</dbReference>
<evidence type="ECO:0000313" key="7">
    <source>
        <dbReference type="EMBL" id="PXX42473.1"/>
    </source>
</evidence>
<dbReference type="SFLD" id="SFLDS00029">
    <property type="entry name" value="Radical_SAM"/>
    <property type="match status" value="1"/>
</dbReference>
<evidence type="ECO:0000256" key="3">
    <source>
        <dbReference type="ARBA" id="ARBA00022723"/>
    </source>
</evidence>
<keyword evidence="5" id="KW-0411">Iron-sulfur</keyword>
<dbReference type="SUPFAM" id="SSF102114">
    <property type="entry name" value="Radical SAM enzymes"/>
    <property type="match status" value="1"/>
</dbReference>
<dbReference type="InterPro" id="IPR023820">
    <property type="entry name" value="rSAM_GDL-assoc"/>
</dbReference>
<evidence type="ECO:0000259" key="6">
    <source>
        <dbReference type="PROSITE" id="PS51918"/>
    </source>
</evidence>
<keyword evidence="4" id="KW-0408">Iron</keyword>
<evidence type="ECO:0000313" key="8">
    <source>
        <dbReference type="Proteomes" id="UP000247792"/>
    </source>
</evidence>
<dbReference type="InterPro" id="IPR007197">
    <property type="entry name" value="rSAM"/>
</dbReference>
<dbReference type="NCBIfam" id="TIGR04085">
    <property type="entry name" value="rSAM_more_4Fe4S"/>
    <property type="match status" value="1"/>
</dbReference>
<dbReference type="NCBIfam" id="TIGR03913">
    <property type="entry name" value="rad_SAM_trio"/>
    <property type="match status" value="1"/>
</dbReference>
<evidence type="ECO:0000256" key="2">
    <source>
        <dbReference type="ARBA" id="ARBA00022691"/>
    </source>
</evidence>
<gene>
    <name evidence="7" type="ORF">DFR42_105131</name>
</gene>
<dbReference type="SFLD" id="SFLDG01067">
    <property type="entry name" value="SPASM/twitch_domain_containing"/>
    <property type="match status" value="1"/>
</dbReference>
<dbReference type="InterPro" id="IPR050377">
    <property type="entry name" value="Radical_SAM_PqqE_MftC-like"/>
</dbReference>
<dbReference type="GO" id="GO:0003824">
    <property type="term" value="F:catalytic activity"/>
    <property type="evidence" value="ECO:0007669"/>
    <property type="project" value="InterPro"/>
</dbReference>
<dbReference type="OrthoDB" id="9782387at2"/>
<organism evidence="7 8">
    <name type="scientific">Undibacterium pigrum</name>
    <dbReference type="NCBI Taxonomy" id="401470"/>
    <lineage>
        <taxon>Bacteria</taxon>
        <taxon>Pseudomonadati</taxon>
        <taxon>Pseudomonadota</taxon>
        <taxon>Betaproteobacteria</taxon>
        <taxon>Burkholderiales</taxon>
        <taxon>Oxalobacteraceae</taxon>
        <taxon>Undibacterium</taxon>
    </lineage>
</organism>
<dbReference type="InterPro" id="IPR006638">
    <property type="entry name" value="Elp3/MiaA/NifB-like_rSAM"/>
</dbReference>
<proteinExistence type="predicted"/>
<dbReference type="RefSeq" id="WP_110256024.1">
    <property type="nucleotide sequence ID" value="NZ_QJKB01000005.1"/>
</dbReference>
<evidence type="ECO:0000256" key="1">
    <source>
        <dbReference type="ARBA" id="ARBA00001966"/>
    </source>
</evidence>
<dbReference type="Proteomes" id="UP000247792">
    <property type="component" value="Unassembled WGS sequence"/>
</dbReference>
<comment type="cofactor">
    <cofactor evidence="1">
        <name>[4Fe-4S] cluster</name>
        <dbReference type="ChEBI" id="CHEBI:49883"/>
    </cofactor>
</comment>
<reference evidence="7 8" key="1">
    <citation type="submission" date="2018-05" db="EMBL/GenBank/DDBJ databases">
        <title>Genomic Encyclopedia of Type Strains, Phase IV (KMG-IV): sequencing the most valuable type-strain genomes for metagenomic binning, comparative biology and taxonomic classification.</title>
        <authorList>
            <person name="Goeker M."/>
        </authorList>
    </citation>
    <scope>NUCLEOTIDE SEQUENCE [LARGE SCALE GENOMIC DNA]</scope>
    <source>
        <strain evidence="7 8">DSM 19792</strain>
    </source>
</reference>
<dbReference type="PANTHER" id="PTHR11228">
    <property type="entry name" value="RADICAL SAM DOMAIN PROTEIN"/>
    <property type="match status" value="1"/>
</dbReference>
<dbReference type="InterPro" id="IPR058240">
    <property type="entry name" value="rSAM_sf"/>
</dbReference>
<keyword evidence="2" id="KW-0949">S-adenosyl-L-methionine</keyword>
<dbReference type="PROSITE" id="PS51918">
    <property type="entry name" value="RADICAL_SAM"/>
    <property type="match status" value="1"/>
</dbReference>
<dbReference type="InterPro" id="IPR013785">
    <property type="entry name" value="Aldolase_TIM"/>
</dbReference>
<dbReference type="CDD" id="cd01335">
    <property type="entry name" value="Radical_SAM"/>
    <property type="match status" value="1"/>
</dbReference>
<dbReference type="Pfam" id="PF04055">
    <property type="entry name" value="Radical_SAM"/>
    <property type="match status" value="1"/>
</dbReference>
<evidence type="ECO:0000256" key="5">
    <source>
        <dbReference type="ARBA" id="ARBA00023014"/>
    </source>
</evidence>
<dbReference type="GO" id="GO:0046872">
    <property type="term" value="F:metal ion binding"/>
    <property type="evidence" value="ECO:0007669"/>
    <property type="project" value="UniProtKB-KW"/>
</dbReference>
<comment type="caution">
    <text evidence="7">The sequence shown here is derived from an EMBL/GenBank/DDBJ whole genome shotgun (WGS) entry which is preliminary data.</text>
</comment>
<sequence length="492" mass="54098">MEQILASESSTPFQASQPARARTLSDLNGHTPVHVVWEITLSCNLKCSHCGSRAGKRRVGELSTEEAFSVIDQLAALGTREITLIGGEAFLRKDWLQLVERIAGHGIRVGMQTGARNLNTARLEAGKQAGLFGIGVSIDGMKDYHDRVRGVIGSWNDALRAMETARSLGLGVSCNTQIGAETIDQLEPLFNRIIEAGATHWQLQITVAMGNAVDNDHLLLQPHRVLELMPLLNRLYHEGQQRGLLLTFGNNLGYFGPFEHHWRGLGDETLHWTGCAAGQNVIGLEADGTIKGCPSLATETYGGGNVRDTAVAELWNTSEALHFGRMRNIDSLWGHCRTCYYADVCRGGCTWTSDSLFGKPGNNPYCHYRALKLEKRGIHEKIRKVAAAPDKPFAIGRFELYEEAIPGRQVLPAEPEAAPRVAERTSSNPLPELDLCRGCNEYIWPDETECPHCHADVAAAAKKYAVEEARRQAVMTELKSVLDRLQVLTSTA</sequence>
<dbReference type="Gene3D" id="3.20.20.70">
    <property type="entry name" value="Aldolase class I"/>
    <property type="match status" value="1"/>
</dbReference>
<evidence type="ECO:0000256" key="4">
    <source>
        <dbReference type="ARBA" id="ARBA00023004"/>
    </source>
</evidence>
<name>A0A318J4Y7_9BURK</name>
<dbReference type="AlphaFoldDB" id="A0A318J4Y7"/>
<feature type="domain" description="Radical SAM core" evidence="6">
    <location>
        <begin position="29"/>
        <end position="238"/>
    </location>
</feature>
<dbReference type="InterPro" id="IPR023885">
    <property type="entry name" value="4Fe4S-binding_SPASM_dom"/>
</dbReference>
<protein>
    <submittedName>
        <fullName evidence="7">Y-X(10)_GDL-associated radical SAM protein</fullName>
    </submittedName>
</protein>